<keyword evidence="1" id="KW-0238">DNA-binding</keyword>
<evidence type="ECO:0000313" key="1">
    <source>
        <dbReference type="EMBL" id="KAL2768244.1"/>
    </source>
</evidence>
<dbReference type="AlphaFoldDB" id="A0ABD2DNT2"/>
<gene>
    <name evidence="1" type="ORF">WCI35_023844</name>
</gene>
<protein>
    <submittedName>
        <fullName evidence="1">Rhox homeobox family member 2</fullName>
    </submittedName>
</protein>
<keyword evidence="2" id="KW-1185">Reference proteome</keyword>
<dbReference type="Proteomes" id="UP001610411">
    <property type="component" value="Unassembled WGS sequence"/>
</dbReference>
<evidence type="ECO:0000313" key="2">
    <source>
        <dbReference type="Proteomes" id="UP001610411"/>
    </source>
</evidence>
<accession>A0ABD2DNT2</accession>
<proteinExistence type="predicted"/>
<dbReference type="GO" id="GO:0003677">
    <property type="term" value="F:DNA binding"/>
    <property type="evidence" value="ECO:0007669"/>
    <property type="project" value="UniProtKB-KW"/>
</dbReference>
<name>A0ABD2DNT2_DAUMA</name>
<organism evidence="1 2">
    <name type="scientific">Daubentonia madagascariensis</name>
    <name type="common">Aye-aye</name>
    <name type="synonym">Sciurus madagascariensis</name>
    <dbReference type="NCBI Taxonomy" id="31869"/>
    <lineage>
        <taxon>Eukaryota</taxon>
        <taxon>Metazoa</taxon>
        <taxon>Chordata</taxon>
        <taxon>Craniata</taxon>
        <taxon>Vertebrata</taxon>
        <taxon>Euteleostomi</taxon>
        <taxon>Mammalia</taxon>
        <taxon>Eutheria</taxon>
        <taxon>Euarchontoglires</taxon>
        <taxon>Primates</taxon>
        <taxon>Strepsirrhini</taxon>
        <taxon>Chiromyiformes</taxon>
        <taxon>Daubentoniidae</taxon>
        <taxon>Daubentonia</taxon>
    </lineage>
</organism>
<sequence>RWFRNRRTKWRRRQRALRFRTMPPMAPGHPVIRALDGLHPGMLIQGPDGRWVLLEPLPLGQPLLPPPAQYPHLFLPPVPFLPPPLPPYGPPYDTVWFFVINTHLVASVF</sequence>
<feature type="non-terminal residue" evidence="1">
    <location>
        <position position="1"/>
    </location>
</feature>
<reference evidence="1 2" key="1">
    <citation type="journal article" date="2024" name="G3 (Bethesda)">
        <title>A hybrid genome assembly of the endangered aye-aye (Daubentonia madagascariensis).</title>
        <authorList>
            <person name="Versoza C.J."/>
            <person name="Pfeifer S.P."/>
        </authorList>
    </citation>
    <scope>NUCLEOTIDE SEQUENCE [LARGE SCALE GENOMIC DNA]</scope>
    <source>
        <strain evidence="1">6821</strain>
    </source>
</reference>
<dbReference type="EMBL" id="JBFSEQ010000009">
    <property type="protein sequence ID" value="KAL2768244.1"/>
    <property type="molecule type" value="Genomic_DNA"/>
</dbReference>
<comment type="caution">
    <text evidence="1">The sequence shown here is derived from an EMBL/GenBank/DDBJ whole genome shotgun (WGS) entry which is preliminary data.</text>
</comment>
<keyword evidence="1" id="KW-0371">Homeobox</keyword>